<evidence type="ECO:0000259" key="2">
    <source>
        <dbReference type="PROSITE" id="PS50043"/>
    </source>
</evidence>
<dbReference type="SMART" id="SM00421">
    <property type="entry name" value="HTH_LUXR"/>
    <property type="match status" value="1"/>
</dbReference>
<dbReference type="Gene3D" id="3.40.50.2300">
    <property type="match status" value="1"/>
</dbReference>
<reference evidence="4" key="1">
    <citation type="journal article" date="2019" name="Int. J. Syst. Evol. Microbiol.">
        <title>The Global Catalogue of Microorganisms (GCM) 10K type strain sequencing project: providing services to taxonomists for standard genome sequencing and annotation.</title>
        <authorList>
            <consortium name="The Broad Institute Genomics Platform"/>
            <consortium name="The Broad Institute Genome Sequencing Center for Infectious Disease"/>
            <person name="Wu L."/>
            <person name="Ma J."/>
        </authorList>
    </citation>
    <scope>NUCLEOTIDE SEQUENCE [LARGE SCALE GENOMIC DNA]</scope>
    <source>
        <strain evidence="4">IBRC 10765</strain>
    </source>
</reference>
<evidence type="ECO:0000256" key="1">
    <source>
        <dbReference type="ARBA" id="ARBA00023125"/>
    </source>
</evidence>
<dbReference type="RefSeq" id="WP_380698139.1">
    <property type="nucleotide sequence ID" value="NZ_JBHRYR010000005.1"/>
</dbReference>
<dbReference type="InterPro" id="IPR016032">
    <property type="entry name" value="Sig_transdc_resp-reg_C-effctor"/>
</dbReference>
<comment type="caution">
    <text evidence="3">The sequence shown here is derived from an EMBL/GenBank/DDBJ whole genome shotgun (WGS) entry which is preliminary data.</text>
</comment>
<gene>
    <name evidence="3" type="ORF">ACFOOG_14975</name>
</gene>
<dbReference type="PRINTS" id="PR00038">
    <property type="entry name" value="HTHLUXR"/>
</dbReference>
<sequence length="198" mass="21591">MRQHYFVAPAGTVSPRWEEAYEDALVIAQLPPVMDADTTVWLHTALPGWADWVGPVLACEGRVIILSSAPRRDELIVALGAGARGYAHALSSVSILRQIEEVLDRGGIWVGSELVALLAEQVAPQVDTNAAAMQDVLQSLTEREREVALAVANGQSNKEIARQLGITERTVKAHLSGIFNKLDVRDRLQLVLRVKGQN</sequence>
<feature type="domain" description="HTH luxR-type" evidence="2">
    <location>
        <begin position="133"/>
        <end position="198"/>
    </location>
</feature>
<dbReference type="Pfam" id="PF00196">
    <property type="entry name" value="GerE"/>
    <property type="match status" value="1"/>
</dbReference>
<dbReference type="PANTHER" id="PTHR43214">
    <property type="entry name" value="TWO-COMPONENT RESPONSE REGULATOR"/>
    <property type="match status" value="1"/>
</dbReference>
<dbReference type="CDD" id="cd06170">
    <property type="entry name" value="LuxR_C_like"/>
    <property type="match status" value="1"/>
</dbReference>
<dbReference type="PANTHER" id="PTHR43214:SF38">
    <property type="entry name" value="NITRATE_NITRITE RESPONSE REGULATOR PROTEIN NARL"/>
    <property type="match status" value="1"/>
</dbReference>
<keyword evidence="4" id="KW-1185">Reference proteome</keyword>
<dbReference type="SUPFAM" id="SSF46894">
    <property type="entry name" value="C-terminal effector domain of the bipartite response regulators"/>
    <property type="match status" value="1"/>
</dbReference>
<dbReference type="EMBL" id="JBHRYR010000005">
    <property type="protein sequence ID" value="MFC3854144.1"/>
    <property type="molecule type" value="Genomic_DNA"/>
</dbReference>
<protein>
    <submittedName>
        <fullName evidence="3">LuxR C-terminal-related transcriptional regulator</fullName>
    </submittedName>
</protein>
<evidence type="ECO:0000313" key="3">
    <source>
        <dbReference type="EMBL" id="MFC3854144.1"/>
    </source>
</evidence>
<name>A0ABV7ZZZ2_9GAMM</name>
<keyword evidence="1" id="KW-0238">DNA-binding</keyword>
<evidence type="ECO:0000313" key="4">
    <source>
        <dbReference type="Proteomes" id="UP001595617"/>
    </source>
</evidence>
<proteinExistence type="predicted"/>
<dbReference type="Proteomes" id="UP001595617">
    <property type="component" value="Unassembled WGS sequence"/>
</dbReference>
<accession>A0ABV7ZZZ2</accession>
<dbReference type="InterPro" id="IPR039420">
    <property type="entry name" value="WalR-like"/>
</dbReference>
<dbReference type="InterPro" id="IPR000792">
    <property type="entry name" value="Tscrpt_reg_LuxR_C"/>
</dbReference>
<dbReference type="PROSITE" id="PS50043">
    <property type="entry name" value="HTH_LUXR_2"/>
    <property type="match status" value="1"/>
</dbReference>
<organism evidence="3 4">
    <name type="scientific">Saccharospirillum mangrovi</name>
    <dbReference type="NCBI Taxonomy" id="2161747"/>
    <lineage>
        <taxon>Bacteria</taxon>
        <taxon>Pseudomonadati</taxon>
        <taxon>Pseudomonadota</taxon>
        <taxon>Gammaproteobacteria</taxon>
        <taxon>Oceanospirillales</taxon>
        <taxon>Saccharospirillaceae</taxon>
        <taxon>Saccharospirillum</taxon>
    </lineage>
</organism>